<comment type="similarity">
    <text evidence="7">Belongs to the binding-protein-dependent transport system permease family.</text>
</comment>
<dbReference type="Proteomes" id="UP000184206">
    <property type="component" value="Unassembled WGS sequence"/>
</dbReference>
<evidence type="ECO:0000313" key="9">
    <source>
        <dbReference type="EMBL" id="SHL55317.1"/>
    </source>
</evidence>
<dbReference type="SUPFAM" id="SSF161098">
    <property type="entry name" value="MetI-like"/>
    <property type="match status" value="1"/>
</dbReference>
<dbReference type="EMBL" id="FRCF01000002">
    <property type="protein sequence ID" value="SHL55317.1"/>
    <property type="molecule type" value="Genomic_DNA"/>
</dbReference>
<comment type="subcellular location">
    <subcellularLocation>
        <location evidence="1 7">Cell membrane</location>
        <topology evidence="1 7">Multi-pass membrane protein</topology>
    </subcellularLocation>
</comment>
<evidence type="ECO:0000256" key="1">
    <source>
        <dbReference type="ARBA" id="ARBA00004651"/>
    </source>
</evidence>
<keyword evidence="3" id="KW-1003">Cell membrane</keyword>
<dbReference type="GO" id="GO:0015416">
    <property type="term" value="F:ABC-type phosphonate transporter activity"/>
    <property type="evidence" value="ECO:0007669"/>
    <property type="project" value="InterPro"/>
</dbReference>
<keyword evidence="4 7" id="KW-0812">Transmembrane</keyword>
<dbReference type="AlphaFoldDB" id="A0A1M7BK59"/>
<dbReference type="PROSITE" id="PS50928">
    <property type="entry name" value="ABC_TM1"/>
    <property type="match status" value="1"/>
</dbReference>
<evidence type="ECO:0000313" key="10">
    <source>
        <dbReference type="Proteomes" id="UP000184206"/>
    </source>
</evidence>
<feature type="transmembrane region" description="Helical" evidence="7">
    <location>
        <begin position="235"/>
        <end position="253"/>
    </location>
</feature>
<sequence length="261" mass="28071">MSPKPPKRFEKPSIWSFILILIVLAFLVTGINNANITFSRITGGIMNIGDFLAQAFPPDFSRFGPIMSAMIETFEMALVGTFAGVIISIPVALLSSKTTNSFSFLRSLTKGAVTVMRTVPDLVWALLFVIAVGLGPFAGILTITIDTIGFCARFFSERIDELDKKPKEALESTGSGYFGVITGSVLPQATPSFVGTSLFALEKSIRGATVLGLVGAGGIGVELSAQMSLRNFDQALMIIIIILILVLVVENISQRIRAKYI</sequence>
<keyword evidence="10" id="KW-1185">Reference proteome</keyword>
<dbReference type="NCBIfam" id="TIGR01097">
    <property type="entry name" value="PhnE"/>
    <property type="match status" value="1"/>
</dbReference>
<dbReference type="Pfam" id="PF00528">
    <property type="entry name" value="BPD_transp_1"/>
    <property type="match status" value="1"/>
</dbReference>
<evidence type="ECO:0000256" key="5">
    <source>
        <dbReference type="ARBA" id="ARBA00022989"/>
    </source>
</evidence>
<feature type="transmembrane region" description="Helical" evidence="7">
    <location>
        <begin position="122"/>
        <end position="155"/>
    </location>
</feature>
<protein>
    <submittedName>
        <fullName evidence="9">Phosphonate transport system permease protein</fullName>
    </submittedName>
</protein>
<dbReference type="RefSeq" id="WP_072707917.1">
    <property type="nucleotide sequence ID" value="NZ_FRCF01000002.1"/>
</dbReference>
<dbReference type="GO" id="GO:0005886">
    <property type="term" value="C:plasma membrane"/>
    <property type="evidence" value="ECO:0007669"/>
    <property type="project" value="UniProtKB-SubCell"/>
</dbReference>
<dbReference type="OrthoDB" id="9808005at2"/>
<feature type="transmembrane region" description="Helical" evidence="7">
    <location>
        <begin position="12"/>
        <end position="31"/>
    </location>
</feature>
<dbReference type="InterPro" id="IPR005769">
    <property type="entry name" value="PhnE/PtxC"/>
</dbReference>
<evidence type="ECO:0000256" key="6">
    <source>
        <dbReference type="ARBA" id="ARBA00023136"/>
    </source>
</evidence>
<evidence type="ECO:0000256" key="4">
    <source>
        <dbReference type="ARBA" id="ARBA00022692"/>
    </source>
</evidence>
<evidence type="ECO:0000256" key="3">
    <source>
        <dbReference type="ARBA" id="ARBA00022475"/>
    </source>
</evidence>
<evidence type="ECO:0000256" key="7">
    <source>
        <dbReference type="RuleBase" id="RU363032"/>
    </source>
</evidence>
<dbReference type="PANTHER" id="PTHR30043:SF1">
    <property type="entry name" value="ABC TRANSPORT SYSTEM PERMEASE PROTEIN P69"/>
    <property type="match status" value="1"/>
</dbReference>
<feature type="transmembrane region" description="Helical" evidence="7">
    <location>
        <begin position="208"/>
        <end position="229"/>
    </location>
</feature>
<reference evidence="9 10" key="1">
    <citation type="submission" date="2016-11" db="EMBL/GenBank/DDBJ databases">
        <authorList>
            <person name="Jaros S."/>
            <person name="Januszkiewicz K."/>
            <person name="Wedrychowicz H."/>
        </authorList>
    </citation>
    <scope>NUCLEOTIDE SEQUENCE [LARGE SCALE GENOMIC DNA]</scope>
    <source>
        <strain evidence="9 10">DSM 16010</strain>
    </source>
</reference>
<feature type="transmembrane region" description="Helical" evidence="7">
    <location>
        <begin position="76"/>
        <end position="95"/>
    </location>
</feature>
<accession>A0A1M7BK59</accession>
<proteinExistence type="inferred from homology"/>
<organism evidence="9 10">
    <name type="scientific">Lacicoccus alkaliphilus DSM 16010</name>
    <dbReference type="NCBI Taxonomy" id="1123231"/>
    <lineage>
        <taxon>Bacteria</taxon>
        <taxon>Bacillati</taxon>
        <taxon>Bacillota</taxon>
        <taxon>Bacilli</taxon>
        <taxon>Bacillales</taxon>
        <taxon>Salinicoccaceae</taxon>
        <taxon>Lacicoccus</taxon>
    </lineage>
</organism>
<keyword evidence="2 7" id="KW-0813">Transport</keyword>
<dbReference type="STRING" id="1123231.SAMN02745189_00484"/>
<dbReference type="InterPro" id="IPR035906">
    <property type="entry name" value="MetI-like_sf"/>
</dbReference>
<dbReference type="Gene3D" id="1.10.3720.10">
    <property type="entry name" value="MetI-like"/>
    <property type="match status" value="1"/>
</dbReference>
<dbReference type="InterPro" id="IPR000515">
    <property type="entry name" value="MetI-like"/>
</dbReference>
<evidence type="ECO:0000259" key="8">
    <source>
        <dbReference type="PROSITE" id="PS50928"/>
    </source>
</evidence>
<keyword evidence="5 7" id="KW-1133">Transmembrane helix</keyword>
<dbReference type="PANTHER" id="PTHR30043">
    <property type="entry name" value="PHOSPHONATES TRANSPORT SYSTEM PERMEASE PROTEIN"/>
    <property type="match status" value="1"/>
</dbReference>
<gene>
    <name evidence="9" type="ORF">SAMN02745189_00484</name>
</gene>
<keyword evidence="6 7" id="KW-0472">Membrane</keyword>
<name>A0A1M7BK59_9BACL</name>
<evidence type="ECO:0000256" key="2">
    <source>
        <dbReference type="ARBA" id="ARBA00022448"/>
    </source>
</evidence>
<feature type="domain" description="ABC transmembrane type-1" evidence="8">
    <location>
        <begin position="70"/>
        <end position="253"/>
    </location>
</feature>